<name>A0A371D1W9_9APHY</name>
<proteinExistence type="predicted"/>
<gene>
    <name evidence="1" type="ORF">OH76DRAFT_831994</name>
</gene>
<dbReference type="AlphaFoldDB" id="A0A371D1W9"/>
<dbReference type="Proteomes" id="UP000256964">
    <property type="component" value="Unassembled WGS sequence"/>
</dbReference>
<protein>
    <submittedName>
        <fullName evidence="1">Uncharacterized protein</fullName>
    </submittedName>
</protein>
<reference evidence="1 2" key="1">
    <citation type="journal article" date="2018" name="Biotechnol. Biofuels">
        <title>Integrative visual omics of the white-rot fungus Polyporus brumalis exposes the biotechnological potential of its oxidative enzymes for delignifying raw plant biomass.</title>
        <authorList>
            <person name="Miyauchi S."/>
            <person name="Rancon A."/>
            <person name="Drula E."/>
            <person name="Hage H."/>
            <person name="Chaduli D."/>
            <person name="Favel A."/>
            <person name="Grisel S."/>
            <person name="Henrissat B."/>
            <person name="Herpoel-Gimbert I."/>
            <person name="Ruiz-Duenas F.J."/>
            <person name="Chevret D."/>
            <person name="Hainaut M."/>
            <person name="Lin J."/>
            <person name="Wang M."/>
            <person name="Pangilinan J."/>
            <person name="Lipzen A."/>
            <person name="Lesage-Meessen L."/>
            <person name="Navarro D."/>
            <person name="Riley R."/>
            <person name="Grigoriev I.V."/>
            <person name="Zhou S."/>
            <person name="Raouche S."/>
            <person name="Rosso M.N."/>
        </authorList>
    </citation>
    <scope>NUCLEOTIDE SEQUENCE [LARGE SCALE GENOMIC DNA]</scope>
    <source>
        <strain evidence="1 2">BRFM 1820</strain>
    </source>
</reference>
<accession>A0A371D1W9</accession>
<sequence>MSKERGLAGPLSPGRRPPVSASLWLLLLVNVSHDLFPLLLRLPSFGSSPSTYPYRIFVFLNIYLLLLSPPPRYPGVVALMCVRDARLLILDVSVLLLSACSLRRP</sequence>
<keyword evidence="2" id="KW-1185">Reference proteome</keyword>
<evidence type="ECO:0000313" key="2">
    <source>
        <dbReference type="Proteomes" id="UP000256964"/>
    </source>
</evidence>
<dbReference type="EMBL" id="KZ857426">
    <property type="protein sequence ID" value="RDX46522.1"/>
    <property type="molecule type" value="Genomic_DNA"/>
</dbReference>
<evidence type="ECO:0000313" key="1">
    <source>
        <dbReference type="EMBL" id="RDX46522.1"/>
    </source>
</evidence>
<organism evidence="1 2">
    <name type="scientific">Lentinus brumalis</name>
    <dbReference type="NCBI Taxonomy" id="2498619"/>
    <lineage>
        <taxon>Eukaryota</taxon>
        <taxon>Fungi</taxon>
        <taxon>Dikarya</taxon>
        <taxon>Basidiomycota</taxon>
        <taxon>Agaricomycotina</taxon>
        <taxon>Agaricomycetes</taxon>
        <taxon>Polyporales</taxon>
        <taxon>Polyporaceae</taxon>
        <taxon>Lentinus</taxon>
    </lineage>
</organism>